<keyword evidence="7 10" id="KW-0472">Membrane</keyword>
<accession>A0A1F5N8H2</accession>
<comment type="similarity">
    <text evidence="9">Belongs to the OXA1/ALB3/YidC family.</text>
</comment>
<dbReference type="InterPro" id="IPR001708">
    <property type="entry name" value="YidC/ALB3/OXA1/COX18"/>
</dbReference>
<keyword evidence="6 10" id="KW-1133">Transmembrane helix</keyword>
<evidence type="ECO:0000256" key="5">
    <source>
        <dbReference type="ARBA" id="ARBA00022927"/>
    </source>
</evidence>
<comment type="caution">
    <text evidence="12">The sequence shown here is derived from an EMBL/GenBank/DDBJ whole genome shotgun (WGS) entry which is preliminary data.</text>
</comment>
<reference evidence="12 13" key="1">
    <citation type="journal article" date="2016" name="Nat. Commun.">
        <title>Thousands of microbial genomes shed light on interconnected biogeochemical processes in an aquifer system.</title>
        <authorList>
            <person name="Anantharaman K."/>
            <person name="Brown C.T."/>
            <person name="Hug L.A."/>
            <person name="Sharon I."/>
            <person name="Castelle C.J."/>
            <person name="Probst A.J."/>
            <person name="Thomas B.C."/>
            <person name="Singh A."/>
            <person name="Wilkins M.J."/>
            <person name="Karaoz U."/>
            <person name="Brodie E.L."/>
            <person name="Williams K.H."/>
            <person name="Hubbard S.S."/>
            <person name="Banfield J.F."/>
        </authorList>
    </citation>
    <scope>NUCLEOTIDE SEQUENCE [LARGE SCALE GENOMIC DNA]</scope>
</reference>
<evidence type="ECO:0000256" key="7">
    <source>
        <dbReference type="ARBA" id="ARBA00023136"/>
    </source>
</evidence>
<proteinExistence type="inferred from homology"/>
<evidence type="ECO:0000313" key="13">
    <source>
        <dbReference type="Proteomes" id="UP000177610"/>
    </source>
</evidence>
<dbReference type="AlphaFoldDB" id="A0A1F5N8H2"/>
<sequence>MTEFFSSIFGPIIKVLKPIIYTPLLNILVFTYNFIPDLGVAIVLLTIVIRLIMLPSFHKSLKQQKKMQELQPKINELRTKFKDDKQAEMKAMMELYKEHDVSPFGSCSTLLIQLPILAALSTLFARTGSDALLHDLYSFVATPEHFSTMFLGFIDLAAKNNYVLVGIASLLQYVQAKLSMPKHKVEDAMQRSLQNSMLYFFPIILFVSILALPAGLALYIVVTTLFSIGQQYYILRQEAKQSL</sequence>
<keyword evidence="5" id="KW-0653">Protein transport</keyword>
<dbReference type="CDD" id="cd20070">
    <property type="entry name" value="5TM_YidC_Alb3"/>
    <property type="match status" value="1"/>
</dbReference>
<evidence type="ECO:0000256" key="3">
    <source>
        <dbReference type="ARBA" id="ARBA00022475"/>
    </source>
</evidence>
<evidence type="ECO:0000256" key="1">
    <source>
        <dbReference type="ARBA" id="ARBA00004651"/>
    </source>
</evidence>
<feature type="domain" description="Membrane insertase YidC/Oxa/ALB C-terminal" evidence="11">
    <location>
        <begin position="39"/>
        <end position="235"/>
    </location>
</feature>
<keyword evidence="2" id="KW-0813">Transport</keyword>
<gene>
    <name evidence="12" type="ORF">A2717_00190</name>
</gene>
<dbReference type="InterPro" id="IPR047196">
    <property type="entry name" value="YidC_ALB_C"/>
</dbReference>
<dbReference type="PANTHER" id="PTHR12428:SF65">
    <property type="entry name" value="CYTOCHROME C OXIDASE ASSEMBLY PROTEIN COX18, MITOCHONDRIAL"/>
    <property type="match status" value="1"/>
</dbReference>
<protein>
    <recommendedName>
        <fullName evidence="11">Membrane insertase YidC/Oxa/ALB C-terminal domain-containing protein</fullName>
    </recommendedName>
</protein>
<dbReference type="Proteomes" id="UP000177610">
    <property type="component" value="Unassembled WGS sequence"/>
</dbReference>
<evidence type="ECO:0000256" key="9">
    <source>
        <dbReference type="RuleBase" id="RU003945"/>
    </source>
</evidence>
<feature type="transmembrane region" description="Helical" evidence="10">
    <location>
        <begin position="192"/>
        <end position="210"/>
    </location>
</feature>
<evidence type="ECO:0000256" key="8">
    <source>
        <dbReference type="ARBA" id="ARBA00023186"/>
    </source>
</evidence>
<feature type="transmembrane region" description="Helical" evidence="10">
    <location>
        <begin position="38"/>
        <end position="57"/>
    </location>
</feature>
<evidence type="ECO:0000256" key="6">
    <source>
        <dbReference type="ARBA" id="ARBA00022989"/>
    </source>
</evidence>
<dbReference type="GO" id="GO:0032977">
    <property type="term" value="F:membrane insertase activity"/>
    <property type="evidence" value="ECO:0007669"/>
    <property type="project" value="InterPro"/>
</dbReference>
<dbReference type="GO" id="GO:0051205">
    <property type="term" value="P:protein insertion into membrane"/>
    <property type="evidence" value="ECO:0007669"/>
    <property type="project" value="TreeGrafter"/>
</dbReference>
<keyword evidence="3" id="KW-1003">Cell membrane</keyword>
<dbReference type="STRING" id="1817821.A2717_00190"/>
<evidence type="ECO:0000256" key="4">
    <source>
        <dbReference type="ARBA" id="ARBA00022692"/>
    </source>
</evidence>
<evidence type="ECO:0000313" key="12">
    <source>
        <dbReference type="EMBL" id="OGE73945.1"/>
    </source>
</evidence>
<dbReference type="NCBIfam" id="TIGR03592">
    <property type="entry name" value="yidC_oxa1_cterm"/>
    <property type="match status" value="1"/>
</dbReference>
<evidence type="ECO:0000256" key="10">
    <source>
        <dbReference type="SAM" id="Phobius"/>
    </source>
</evidence>
<dbReference type="EMBL" id="MFEH01000003">
    <property type="protein sequence ID" value="OGE73945.1"/>
    <property type="molecule type" value="Genomic_DNA"/>
</dbReference>
<name>A0A1F5N8H2_9BACT</name>
<dbReference type="GO" id="GO:0015031">
    <property type="term" value="P:protein transport"/>
    <property type="evidence" value="ECO:0007669"/>
    <property type="project" value="UniProtKB-KW"/>
</dbReference>
<evidence type="ECO:0000259" key="11">
    <source>
        <dbReference type="Pfam" id="PF02096"/>
    </source>
</evidence>
<keyword evidence="4 9" id="KW-0812">Transmembrane</keyword>
<organism evidence="12 13">
    <name type="scientific">Candidatus Doudnabacteria bacterium RIFCSPHIGHO2_01_FULL_41_86</name>
    <dbReference type="NCBI Taxonomy" id="1817821"/>
    <lineage>
        <taxon>Bacteria</taxon>
        <taxon>Candidatus Doudnaibacteriota</taxon>
    </lineage>
</organism>
<keyword evidence="8" id="KW-0143">Chaperone</keyword>
<evidence type="ECO:0000256" key="2">
    <source>
        <dbReference type="ARBA" id="ARBA00022448"/>
    </source>
</evidence>
<dbReference type="Pfam" id="PF02096">
    <property type="entry name" value="60KD_IMP"/>
    <property type="match status" value="1"/>
</dbReference>
<dbReference type="GO" id="GO:0005886">
    <property type="term" value="C:plasma membrane"/>
    <property type="evidence" value="ECO:0007669"/>
    <property type="project" value="UniProtKB-SubCell"/>
</dbReference>
<feature type="transmembrane region" description="Helical" evidence="10">
    <location>
        <begin position="12"/>
        <end position="32"/>
    </location>
</feature>
<dbReference type="PANTHER" id="PTHR12428">
    <property type="entry name" value="OXA1"/>
    <property type="match status" value="1"/>
</dbReference>
<dbReference type="InterPro" id="IPR028055">
    <property type="entry name" value="YidC/Oxa/ALB_C"/>
</dbReference>
<comment type="subcellular location">
    <subcellularLocation>
        <location evidence="1">Cell membrane</location>
        <topology evidence="1">Multi-pass membrane protein</topology>
    </subcellularLocation>
    <subcellularLocation>
        <location evidence="9">Membrane</location>
        <topology evidence="9">Multi-pass membrane protein</topology>
    </subcellularLocation>
</comment>